<keyword evidence="2" id="KW-1133">Transmembrane helix</keyword>
<name>A0A7S2LU92_9STRA</name>
<protein>
    <submittedName>
        <fullName evidence="3">Uncharacterized protein</fullName>
    </submittedName>
</protein>
<sequence>MPLSLVDALNPATSTDSKVAVYLYDMEENPIACATFEQASEEEAAMYEELFYGESGEGEDDGPDAAAVNPLEDDTSSASGSLELVSAFVTGVSLFASAILVFVFV</sequence>
<dbReference type="EMBL" id="HBGZ01021866">
    <property type="protein sequence ID" value="CAD9616500.1"/>
    <property type="molecule type" value="Transcribed_RNA"/>
</dbReference>
<feature type="region of interest" description="Disordered" evidence="1">
    <location>
        <begin position="52"/>
        <end position="78"/>
    </location>
</feature>
<dbReference type="AlphaFoldDB" id="A0A7S2LU92"/>
<accession>A0A7S2LU92</accession>
<feature type="transmembrane region" description="Helical" evidence="2">
    <location>
        <begin position="84"/>
        <end position="104"/>
    </location>
</feature>
<reference evidence="3" key="1">
    <citation type="submission" date="2021-01" db="EMBL/GenBank/DDBJ databases">
        <authorList>
            <person name="Corre E."/>
            <person name="Pelletier E."/>
            <person name="Niang G."/>
            <person name="Scheremetjew M."/>
            <person name="Finn R."/>
            <person name="Kale V."/>
            <person name="Holt S."/>
            <person name="Cochrane G."/>
            <person name="Meng A."/>
            <person name="Brown T."/>
            <person name="Cohen L."/>
        </authorList>
    </citation>
    <scope>NUCLEOTIDE SEQUENCE</scope>
    <source>
        <strain evidence="3">SM1012Den-03</strain>
    </source>
</reference>
<proteinExistence type="predicted"/>
<keyword evidence="2" id="KW-0812">Transmembrane</keyword>
<evidence type="ECO:0000256" key="2">
    <source>
        <dbReference type="SAM" id="Phobius"/>
    </source>
</evidence>
<evidence type="ECO:0000313" key="3">
    <source>
        <dbReference type="EMBL" id="CAD9616500.1"/>
    </source>
</evidence>
<keyword evidence="2" id="KW-0472">Membrane</keyword>
<evidence type="ECO:0000256" key="1">
    <source>
        <dbReference type="SAM" id="MobiDB-lite"/>
    </source>
</evidence>
<gene>
    <name evidence="3" type="ORF">SMAR0320_LOCUS15730</name>
</gene>
<organism evidence="3">
    <name type="scientific">Skeletonema marinoi</name>
    <dbReference type="NCBI Taxonomy" id="267567"/>
    <lineage>
        <taxon>Eukaryota</taxon>
        <taxon>Sar</taxon>
        <taxon>Stramenopiles</taxon>
        <taxon>Ochrophyta</taxon>
        <taxon>Bacillariophyta</taxon>
        <taxon>Coscinodiscophyceae</taxon>
        <taxon>Thalassiosirophycidae</taxon>
        <taxon>Thalassiosirales</taxon>
        <taxon>Skeletonemataceae</taxon>
        <taxon>Skeletonema</taxon>
        <taxon>Skeletonema marinoi-dohrnii complex</taxon>
    </lineage>
</organism>